<dbReference type="HOGENOM" id="CLU_000604_1_2_11"/>
<reference evidence="4 5" key="1">
    <citation type="journal article" date="2009" name="Stand. Genomic Sci.">
        <title>Complete genome sequence of Jonesia denitrificans type strain (Prevot 55134).</title>
        <authorList>
            <person name="Pukall R."/>
            <person name="Gehrich-Schroter G."/>
            <person name="Lapidus A."/>
            <person name="Nolan M."/>
            <person name="Glavina Del Rio T."/>
            <person name="Lucas S."/>
            <person name="Chen F."/>
            <person name="Tice H."/>
            <person name="Pitluck S."/>
            <person name="Cheng J.F."/>
            <person name="Copeland A."/>
            <person name="Saunders E."/>
            <person name="Brettin T."/>
            <person name="Detter J.C."/>
            <person name="Bruce D."/>
            <person name="Goodwin L."/>
            <person name="Pati A."/>
            <person name="Ivanova N."/>
            <person name="Mavromatis K."/>
            <person name="Ovchinnikova G."/>
            <person name="Chen A."/>
            <person name="Palaniappan K."/>
            <person name="Land M."/>
            <person name="Hauser L."/>
            <person name="Chang Y.J."/>
            <person name="Jeffries C.D."/>
            <person name="Chain P."/>
            <person name="Goker M."/>
            <person name="Bristow J."/>
            <person name="Eisen J.A."/>
            <person name="Markowitz V."/>
            <person name="Hugenholtz P."/>
            <person name="Kyrpides N.C."/>
            <person name="Klenk H.P."/>
            <person name="Han C."/>
        </authorList>
    </citation>
    <scope>NUCLEOTIDE SEQUENCE [LARGE SCALE GENOMIC DNA]</scope>
    <source>
        <strain evidence="5">ATCC 14870 / DSM 20603 / BCRC 15368 / CIP 55.134 / JCM 11481 / NBRC 15587 / NCTC 10816 / Prevot 55134</strain>
    </source>
</reference>
<dbReference type="PANTHER" id="PTHR43790">
    <property type="entry name" value="CARBOHYDRATE TRANSPORT ATP-BINDING PROTEIN MG119-RELATED"/>
    <property type="match status" value="1"/>
</dbReference>
<organism evidence="4 5">
    <name type="scientific">Jonesia denitrificans (strain ATCC 14870 / DSM 20603 / BCRC 15368 / CIP 55.134 / JCM 11481 / NBRC 15587 / NCTC 10816 / Prevot 55134)</name>
    <name type="common">Listeria denitrificans</name>
    <dbReference type="NCBI Taxonomy" id="471856"/>
    <lineage>
        <taxon>Bacteria</taxon>
        <taxon>Bacillati</taxon>
        <taxon>Actinomycetota</taxon>
        <taxon>Actinomycetes</taxon>
        <taxon>Micrococcales</taxon>
        <taxon>Jonesiaceae</taxon>
        <taxon>Jonesia</taxon>
    </lineage>
</organism>
<dbReference type="eggNOG" id="COG1129">
    <property type="taxonomic scope" value="Bacteria"/>
</dbReference>
<sequence>MNNAVSGPASRDRGNPIFSLRDISKHFNAVQALSHVDLDIHAGEVVALVGDNGSGKSTLVKILAGVYQPDGGTISHQGTTITLPSPSAAQHAGIATVFQDLALTDNLTIVNNLFLGREVTRGGLLNEHEMEQQATTLLRRLKARMPSIRTPVAHLSGGQKQSVAIARTLLGNPQMILLDEPTSALSVTQSAEVLTLIESLRERGLGVVIVSHNLAEVQAVADRIMVLRLGRNIGTFHTRDVSYEQIVSLITGATDRLDLPTANPHRAEPRE</sequence>
<dbReference type="KEGG" id="jde:Jden_0692"/>
<dbReference type="PANTHER" id="PTHR43790:SF8">
    <property type="entry name" value="SUGAR ABC TRANSPORTER ATP-BINDING PROTEIN"/>
    <property type="match status" value="1"/>
</dbReference>
<dbReference type="InterPro" id="IPR027417">
    <property type="entry name" value="P-loop_NTPase"/>
</dbReference>
<dbReference type="EMBL" id="CP001706">
    <property type="protein sequence ID" value="ACV08356.1"/>
    <property type="molecule type" value="Genomic_DNA"/>
</dbReference>
<evidence type="ECO:0000256" key="1">
    <source>
        <dbReference type="ARBA" id="ARBA00022741"/>
    </source>
</evidence>
<accession>C7R1E1</accession>
<dbReference type="RefSeq" id="WP_015770984.1">
    <property type="nucleotide sequence ID" value="NC_013174.1"/>
</dbReference>
<proteinExistence type="predicted"/>
<evidence type="ECO:0000313" key="4">
    <source>
        <dbReference type="EMBL" id="ACV08356.1"/>
    </source>
</evidence>
<dbReference type="Proteomes" id="UP000000628">
    <property type="component" value="Chromosome"/>
</dbReference>
<name>C7R1E1_JONDD</name>
<gene>
    <name evidence="4" type="ordered locus">Jden_0692</name>
</gene>
<evidence type="ECO:0000259" key="3">
    <source>
        <dbReference type="PROSITE" id="PS50893"/>
    </source>
</evidence>
<keyword evidence="1" id="KW-0547">Nucleotide-binding</keyword>
<dbReference type="SUPFAM" id="SSF52540">
    <property type="entry name" value="P-loop containing nucleoside triphosphate hydrolases"/>
    <property type="match status" value="1"/>
</dbReference>
<dbReference type="InterPro" id="IPR050107">
    <property type="entry name" value="ABC_carbohydrate_import_ATPase"/>
</dbReference>
<dbReference type="Pfam" id="PF00005">
    <property type="entry name" value="ABC_tran"/>
    <property type="match status" value="1"/>
</dbReference>
<evidence type="ECO:0000256" key="2">
    <source>
        <dbReference type="ARBA" id="ARBA00022840"/>
    </source>
</evidence>
<dbReference type="GO" id="GO:0005524">
    <property type="term" value="F:ATP binding"/>
    <property type="evidence" value="ECO:0007669"/>
    <property type="project" value="UniProtKB-KW"/>
</dbReference>
<dbReference type="STRING" id="471856.Jden_0692"/>
<dbReference type="Gene3D" id="3.40.50.300">
    <property type="entry name" value="P-loop containing nucleotide triphosphate hydrolases"/>
    <property type="match status" value="1"/>
</dbReference>
<keyword evidence="2" id="KW-0067">ATP-binding</keyword>
<dbReference type="PROSITE" id="PS50893">
    <property type="entry name" value="ABC_TRANSPORTER_2"/>
    <property type="match status" value="1"/>
</dbReference>
<feature type="domain" description="ABC transporter" evidence="3">
    <location>
        <begin position="18"/>
        <end position="254"/>
    </location>
</feature>
<keyword evidence="5" id="KW-1185">Reference proteome</keyword>
<protein>
    <submittedName>
        <fullName evidence="4">ABC transporter related</fullName>
    </submittedName>
</protein>
<dbReference type="AlphaFoldDB" id="C7R1E1"/>
<dbReference type="GO" id="GO:0016887">
    <property type="term" value="F:ATP hydrolysis activity"/>
    <property type="evidence" value="ECO:0007669"/>
    <property type="project" value="InterPro"/>
</dbReference>
<dbReference type="SMART" id="SM00382">
    <property type="entry name" value="AAA"/>
    <property type="match status" value="1"/>
</dbReference>
<dbReference type="InterPro" id="IPR003593">
    <property type="entry name" value="AAA+_ATPase"/>
</dbReference>
<dbReference type="InterPro" id="IPR003439">
    <property type="entry name" value="ABC_transporter-like_ATP-bd"/>
</dbReference>
<dbReference type="OrthoDB" id="7875923at2"/>
<evidence type="ECO:0000313" key="5">
    <source>
        <dbReference type="Proteomes" id="UP000000628"/>
    </source>
</evidence>
<dbReference type="CDD" id="cd03216">
    <property type="entry name" value="ABC_Carb_Monos_I"/>
    <property type="match status" value="1"/>
</dbReference>